<proteinExistence type="predicted"/>
<sequence>MNNRTKTILHWVLAGVVAFVFIGSGSFKLMGGNEEMVKGLGGLAHLRILGSLELIIAVLFLIPRTGVVGALLGMAYMGGAIAVHFIFGQPLLVVLVIEALIWIVSALRFPELKQRLFRTYPPATGAVN</sequence>
<organism evidence="6 7">
    <name type="scientific">Candidatus Pseudobacter hemicellulosilyticus</name>
    <dbReference type="NCBI Taxonomy" id="3121375"/>
    <lineage>
        <taxon>Bacteria</taxon>
        <taxon>Pseudomonadati</taxon>
        <taxon>Bacteroidota</taxon>
        <taxon>Chitinophagia</taxon>
        <taxon>Chitinophagales</taxon>
        <taxon>Chitinophagaceae</taxon>
        <taxon>Pseudobacter</taxon>
    </lineage>
</organism>
<keyword evidence="2 5" id="KW-0812">Transmembrane</keyword>
<protein>
    <submittedName>
        <fullName evidence="6">DoxX family protein</fullName>
    </submittedName>
</protein>
<dbReference type="AlphaFoldDB" id="A0AAJ5WSS6"/>
<dbReference type="Proteomes" id="UP001220610">
    <property type="component" value="Chromosome"/>
</dbReference>
<evidence type="ECO:0000256" key="3">
    <source>
        <dbReference type="ARBA" id="ARBA00022989"/>
    </source>
</evidence>
<feature type="transmembrane region" description="Helical" evidence="5">
    <location>
        <begin position="44"/>
        <end position="62"/>
    </location>
</feature>
<dbReference type="EMBL" id="CP119311">
    <property type="protein sequence ID" value="WEK35008.1"/>
    <property type="molecule type" value="Genomic_DNA"/>
</dbReference>
<feature type="transmembrane region" description="Helical" evidence="5">
    <location>
        <begin position="7"/>
        <end position="24"/>
    </location>
</feature>
<evidence type="ECO:0000256" key="2">
    <source>
        <dbReference type="ARBA" id="ARBA00022692"/>
    </source>
</evidence>
<dbReference type="GO" id="GO:0016020">
    <property type="term" value="C:membrane"/>
    <property type="evidence" value="ECO:0007669"/>
    <property type="project" value="UniProtKB-SubCell"/>
</dbReference>
<dbReference type="Pfam" id="PF13564">
    <property type="entry name" value="DoxX_2"/>
    <property type="match status" value="1"/>
</dbReference>
<evidence type="ECO:0000313" key="6">
    <source>
        <dbReference type="EMBL" id="WEK35008.1"/>
    </source>
</evidence>
<reference evidence="6" key="1">
    <citation type="submission" date="2023-03" db="EMBL/GenBank/DDBJ databases">
        <title>Andean soil-derived lignocellulolytic bacterial consortium as a source of novel taxa and putative plastic-active enzymes.</title>
        <authorList>
            <person name="Diaz-Garcia L."/>
            <person name="Chuvochina M."/>
            <person name="Feuerriegel G."/>
            <person name="Bunk B."/>
            <person name="Sproer C."/>
            <person name="Streit W.R."/>
            <person name="Rodriguez L.M."/>
            <person name="Overmann J."/>
            <person name="Jimenez D.J."/>
        </authorList>
    </citation>
    <scope>NUCLEOTIDE SEQUENCE</scope>
    <source>
        <strain evidence="6">MAG 7</strain>
    </source>
</reference>
<name>A0AAJ5WSS6_9BACT</name>
<evidence type="ECO:0000256" key="4">
    <source>
        <dbReference type="ARBA" id="ARBA00023136"/>
    </source>
</evidence>
<gene>
    <name evidence="6" type="ORF">P0Y53_21175</name>
</gene>
<feature type="transmembrane region" description="Helical" evidence="5">
    <location>
        <begin position="67"/>
        <end position="86"/>
    </location>
</feature>
<comment type="subcellular location">
    <subcellularLocation>
        <location evidence="1">Membrane</location>
        <topology evidence="1">Multi-pass membrane protein</topology>
    </subcellularLocation>
</comment>
<keyword evidence="3 5" id="KW-1133">Transmembrane helix</keyword>
<keyword evidence="4 5" id="KW-0472">Membrane</keyword>
<accession>A0AAJ5WSS6</accession>
<evidence type="ECO:0000256" key="5">
    <source>
        <dbReference type="SAM" id="Phobius"/>
    </source>
</evidence>
<evidence type="ECO:0000256" key="1">
    <source>
        <dbReference type="ARBA" id="ARBA00004141"/>
    </source>
</evidence>
<evidence type="ECO:0000313" key="7">
    <source>
        <dbReference type="Proteomes" id="UP001220610"/>
    </source>
</evidence>
<dbReference type="InterPro" id="IPR032808">
    <property type="entry name" value="DoxX"/>
</dbReference>
<feature type="transmembrane region" description="Helical" evidence="5">
    <location>
        <begin position="92"/>
        <end position="109"/>
    </location>
</feature>